<evidence type="ECO:0000256" key="4">
    <source>
        <dbReference type="ARBA" id="ARBA00022989"/>
    </source>
</evidence>
<feature type="transmembrane region" description="Helical" evidence="6">
    <location>
        <begin position="341"/>
        <end position="361"/>
    </location>
</feature>
<feature type="transmembrane region" description="Helical" evidence="6">
    <location>
        <begin position="393"/>
        <end position="416"/>
    </location>
</feature>
<feature type="transmembrane region" description="Helical" evidence="6">
    <location>
        <begin position="155"/>
        <end position="181"/>
    </location>
</feature>
<feature type="chain" id="PRO_5047258721" evidence="7">
    <location>
        <begin position="21"/>
        <end position="428"/>
    </location>
</feature>
<dbReference type="Pfam" id="PF13440">
    <property type="entry name" value="Polysacc_synt_3"/>
    <property type="match status" value="1"/>
</dbReference>
<keyword evidence="2" id="KW-1003">Cell membrane</keyword>
<keyword evidence="7" id="KW-0732">Signal</keyword>
<proteinExistence type="predicted"/>
<feature type="transmembrane region" description="Helical" evidence="6">
    <location>
        <begin position="43"/>
        <end position="64"/>
    </location>
</feature>
<accession>A0ABU3PGG8</accession>
<gene>
    <name evidence="8" type="ORF">RQP53_18305</name>
</gene>
<evidence type="ECO:0000256" key="7">
    <source>
        <dbReference type="SAM" id="SignalP"/>
    </source>
</evidence>
<comment type="caution">
    <text evidence="8">The sequence shown here is derived from an EMBL/GenBank/DDBJ whole genome shotgun (WGS) entry which is preliminary data.</text>
</comment>
<feature type="transmembrane region" description="Helical" evidence="6">
    <location>
        <begin position="241"/>
        <end position="260"/>
    </location>
</feature>
<evidence type="ECO:0000256" key="5">
    <source>
        <dbReference type="ARBA" id="ARBA00023136"/>
    </source>
</evidence>
<dbReference type="EMBL" id="JAVXZY010000008">
    <property type="protein sequence ID" value="MDT9001237.1"/>
    <property type="molecule type" value="Genomic_DNA"/>
</dbReference>
<feature type="transmembrane region" description="Helical" evidence="6">
    <location>
        <begin position="304"/>
        <end position="329"/>
    </location>
</feature>
<reference evidence="8" key="1">
    <citation type="submission" date="2023-09" db="EMBL/GenBank/DDBJ databases">
        <title>Paucibacter sp. APW11 Genome sequencing and assembly.</title>
        <authorList>
            <person name="Kim I."/>
        </authorList>
    </citation>
    <scope>NUCLEOTIDE SEQUENCE</scope>
    <source>
        <strain evidence="8">APW11</strain>
    </source>
</reference>
<dbReference type="Proteomes" id="UP001246372">
    <property type="component" value="Unassembled WGS sequence"/>
</dbReference>
<dbReference type="RefSeq" id="WP_315652118.1">
    <property type="nucleotide sequence ID" value="NZ_JAVXZY010000008.1"/>
</dbReference>
<protein>
    <submittedName>
        <fullName evidence="8">Oligosaccharide flippase family protein</fullName>
    </submittedName>
</protein>
<sequence length="428" mass="46132">MALSARLAPVAKLASASALAQLLPMLAAPLLTRFYGATLLGQWALFAAVAANLAVIACARYEYAIVLPRREAEAGLLLRLCLAITAALSLACLLAVLLALPWAERLPAVQALGAWWLALPLMLAASGLMQALTLWNNRQRRFGAIAQARVLQQGLMTLLQVLGIALGQAAAMAVLMLAQLLGAVAAPARLLWGQAAPRRAQQRQRSWSARWRSWRRLALRYRQFPLINSPHAFVNALQETAVIALIASLAGAATAGHYAIMLRLVKAPASLVGGALSEVLLGELAAGWQRREDLRPRLRKAIRLLALVALLPAALLLLFAPPLFGWALGSDWQVAGDYARWLTPYVFFHFIVAPLTVTTMVTGRQAPALLFSLVGNLVYVLALALGLKLGGDLRSALGAISLAMPVYFVAYLAWLVHGSDNRPRERVQ</sequence>
<feature type="signal peptide" evidence="7">
    <location>
        <begin position="1"/>
        <end position="20"/>
    </location>
</feature>
<evidence type="ECO:0000256" key="3">
    <source>
        <dbReference type="ARBA" id="ARBA00022692"/>
    </source>
</evidence>
<name>A0ABU3PGG8_9BURK</name>
<feature type="transmembrane region" description="Helical" evidence="6">
    <location>
        <begin position="114"/>
        <end position="135"/>
    </location>
</feature>
<evidence type="ECO:0000313" key="9">
    <source>
        <dbReference type="Proteomes" id="UP001246372"/>
    </source>
</evidence>
<comment type="subcellular location">
    <subcellularLocation>
        <location evidence="1">Cell membrane</location>
        <topology evidence="1">Multi-pass membrane protein</topology>
    </subcellularLocation>
</comment>
<keyword evidence="5 6" id="KW-0472">Membrane</keyword>
<dbReference type="PANTHER" id="PTHR30250:SF11">
    <property type="entry name" value="O-ANTIGEN TRANSPORTER-RELATED"/>
    <property type="match status" value="1"/>
</dbReference>
<evidence type="ECO:0000256" key="2">
    <source>
        <dbReference type="ARBA" id="ARBA00022475"/>
    </source>
</evidence>
<keyword evidence="3 6" id="KW-0812">Transmembrane</keyword>
<evidence type="ECO:0000256" key="6">
    <source>
        <dbReference type="SAM" id="Phobius"/>
    </source>
</evidence>
<dbReference type="PANTHER" id="PTHR30250">
    <property type="entry name" value="PST FAMILY PREDICTED COLANIC ACID TRANSPORTER"/>
    <property type="match status" value="1"/>
</dbReference>
<organism evidence="8 9">
    <name type="scientific">Roseateles aquae</name>
    <dbReference type="NCBI Taxonomy" id="3077235"/>
    <lineage>
        <taxon>Bacteria</taxon>
        <taxon>Pseudomonadati</taxon>
        <taxon>Pseudomonadota</taxon>
        <taxon>Betaproteobacteria</taxon>
        <taxon>Burkholderiales</taxon>
        <taxon>Sphaerotilaceae</taxon>
        <taxon>Roseateles</taxon>
    </lineage>
</organism>
<keyword evidence="4 6" id="KW-1133">Transmembrane helix</keyword>
<evidence type="ECO:0000313" key="8">
    <source>
        <dbReference type="EMBL" id="MDT9001237.1"/>
    </source>
</evidence>
<feature type="transmembrane region" description="Helical" evidence="6">
    <location>
        <begin position="368"/>
        <end position="387"/>
    </location>
</feature>
<evidence type="ECO:0000256" key="1">
    <source>
        <dbReference type="ARBA" id="ARBA00004651"/>
    </source>
</evidence>
<dbReference type="InterPro" id="IPR050833">
    <property type="entry name" value="Poly_Biosynth_Transport"/>
</dbReference>
<keyword evidence="9" id="KW-1185">Reference proteome</keyword>
<feature type="transmembrane region" description="Helical" evidence="6">
    <location>
        <begin position="76"/>
        <end position="102"/>
    </location>
</feature>